<reference evidence="1 2" key="1">
    <citation type="submission" date="2023-09" db="EMBL/GenBank/DDBJ databases">
        <title>Streptomyces sp. nov.: A antagonism against Alternaria gaisen Producing Streptochlin, Isolated from Tamarix root soil.</title>
        <authorList>
            <person name="Chen Y."/>
        </authorList>
    </citation>
    <scope>NUCLEOTIDE SEQUENCE [LARGE SCALE GENOMIC DNA]</scope>
    <source>
        <strain evidence="1 2">TRM76323</strain>
    </source>
</reference>
<keyword evidence="2" id="KW-1185">Reference proteome</keyword>
<name>A0ABU3QKN2_9ACTN</name>
<dbReference type="RefSeq" id="WP_315878398.1">
    <property type="nucleotide sequence ID" value="NZ_JAWCTQ010000016.1"/>
</dbReference>
<dbReference type="EMBL" id="JAWCTQ010000016">
    <property type="protein sequence ID" value="MDT9683324.1"/>
    <property type="molecule type" value="Genomic_DNA"/>
</dbReference>
<evidence type="ECO:0000313" key="2">
    <source>
        <dbReference type="Proteomes" id="UP001250181"/>
    </source>
</evidence>
<gene>
    <name evidence="1" type="ORF">RND61_14760</name>
</gene>
<organism evidence="1 2">
    <name type="scientific">Streptomyces tamarix</name>
    <dbReference type="NCBI Taxonomy" id="3078565"/>
    <lineage>
        <taxon>Bacteria</taxon>
        <taxon>Bacillati</taxon>
        <taxon>Actinomycetota</taxon>
        <taxon>Actinomycetes</taxon>
        <taxon>Kitasatosporales</taxon>
        <taxon>Streptomycetaceae</taxon>
        <taxon>Streptomyces</taxon>
    </lineage>
</organism>
<evidence type="ECO:0000313" key="1">
    <source>
        <dbReference type="EMBL" id="MDT9683324.1"/>
    </source>
</evidence>
<comment type="caution">
    <text evidence="1">The sequence shown here is derived from an EMBL/GenBank/DDBJ whole genome shotgun (WGS) entry which is preliminary data.</text>
</comment>
<sequence>MTFKLDNSTFKEGDSIFIVKYTLSYISGYTESYHTGKVVKVGKTVITVSATDIIGGNISFHYRKTKPMHAKNFNYELQGFKSEYEWADYKEDIRLNKVADDIKTAKRMIRKIKNDIDMIDPYDTSVTIQNSQNFIDSLEDSESLVGDMTHEVH</sequence>
<dbReference type="Proteomes" id="UP001250181">
    <property type="component" value="Unassembled WGS sequence"/>
</dbReference>
<proteinExistence type="predicted"/>
<accession>A0ABU3QKN2</accession>
<protein>
    <submittedName>
        <fullName evidence="1">Uncharacterized protein</fullName>
    </submittedName>
</protein>